<feature type="region of interest" description="Disordered" evidence="1">
    <location>
        <begin position="285"/>
        <end position="322"/>
    </location>
</feature>
<accession>A0A225X3Q5</accession>
<dbReference type="InterPro" id="IPR016024">
    <property type="entry name" value="ARM-type_fold"/>
</dbReference>
<dbReference type="AlphaFoldDB" id="A0A225X3Q5"/>
<dbReference type="GO" id="GO:0042147">
    <property type="term" value="P:retrograde transport, endosome to Golgi"/>
    <property type="evidence" value="ECO:0007669"/>
    <property type="project" value="TreeGrafter"/>
</dbReference>
<feature type="compositionally biased region" description="Basic and acidic residues" evidence="1">
    <location>
        <begin position="554"/>
        <end position="577"/>
    </location>
</feature>
<dbReference type="EMBL" id="NBNE01000039">
    <property type="protein sequence ID" value="OWZ23878.1"/>
    <property type="molecule type" value="Genomic_DNA"/>
</dbReference>
<dbReference type="SUPFAM" id="SSF48371">
    <property type="entry name" value="ARM repeat"/>
    <property type="match status" value="1"/>
</dbReference>
<dbReference type="OrthoDB" id="192608at2759"/>
<dbReference type="STRING" id="4795.A0A225X3Q5"/>
<reference evidence="3" key="1">
    <citation type="submission" date="2017-03" db="EMBL/GenBank/DDBJ databases">
        <title>Phytopthora megakarya and P. palmivora, two closely related causual agents of cacao black pod achieved similar genome size and gene model numbers by different mechanisms.</title>
        <authorList>
            <person name="Ali S."/>
            <person name="Shao J."/>
            <person name="Larry D.J."/>
            <person name="Kronmiller B."/>
            <person name="Shen D."/>
            <person name="Strem M.D."/>
            <person name="Melnick R.L."/>
            <person name="Guiltinan M.J."/>
            <person name="Tyler B.M."/>
            <person name="Meinhardt L.W."/>
            <person name="Bailey B.A."/>
        </authorList>
    </citation>
    <scope>NUCLEOTIDE SEQUENCE [LARGE SCALE GENOMIC DNA]</scope>
    <source>
        <strain evidence="3">zdho120</strain>
    </source>
</reference>
<dbReference type="GO" id="GO:0006897">
    <property type="term" value="P:endocytosis"/>
    <property type="evidence" value="ECO:0007669"/>
    <property type="project" value="TreeGrafter"/>
</dbReference>
<dbReference type="GO" id="GO:0008104">
    <property type="term" value="P:intracellular protein localization"/>
    <property type="evidence" value="ECO:0007669"/>
    <property type="project" value="TreeGrafter"/>
</dbReference>
<evidence type="ECO:0000313" key="2">
    <source>
        <dbReference type="EMBL" id="OWZ23878.1"/>
    </source>
</evidence>
<comment type="caution">
    <text evidence="2">The sequence shown here is derived from an EMBL/GenBank/DDBJ whole genome shotgun (WGS) entry which is preliminary data.</text>
</comment>
<dbReference type="PANTHER" id="PTHR21663:SF0">
    <property type="entry name" value="HEAT REPEAT-CONTAINING PROTEIN 5B"/>
    <property type="match status" value="1"/>
</dbReference>
<dbReference type="Proteomes" id="UP000198211">
    <property type="component" value="Unassembled WGS sequence"/>
</dbReference>
<dbReference type="PANTHER" id="PTHR21663">
    <property type="entry name" value="HYPOTHETICAL HEAT DOMAIN-CONTAINING"/>
    <property type="match status" value="1"/>
</dbReference>
<evidence type="ECO:0000313" key="3">
    <source>
        <dbReference type="Proteomes" id="UP000198211"/>
    </source>
</evidence>
<protein>
    <submittedName>
        <fullName evidence="2">Uncharacterized protein</fullName>
    </submittedName>
</protein>
<evidence type="ECO:0000256" key="1">
    <source>
        <dbReference type="SAM" id="MobiDB-lite"/>
    </source>
</evidence>
<organism evidence="2 3">
    <name type="scientific">Phytophthora megakarya</name>
    <dbReference type="NCBI Taxonomy" id="4795"/>
    <lineage>
        <taxon>Eukaryota</taxon>
        <taxon>Sar</taxon>
        <taxon>Stramenopiles</taxon>
        <taxon>Oomycota</taxon>
        <taxon>Peronosporomycetes</taxon>
        <taxon>Peronosporales</taxon>
        <taxon>Peronosporaceae</taxon>
        <taxon>Phytophthora</taxon>
    </lineage>
</organism>
<feature type="region of interest" description="Disordered" evidence="1">
    <location>
        <begin position="553"/>
        <end position="577"/>
    </location>
</feature>
<dbReference type="GO" id="GO:0005829">
    <property type="term" value="C:cytosol"/>
    <property type="evidence" value="ECO:0007669"/>
    <property type="project" value="GOC"/>
</dbReference>
<name>A0A225X3Q5_9STRA</name>
<dbReference type="GO" id="GO:0016020">
    <property type="term" value="C:membrane"/>
    <property type="evidence" value="ECO:0007669"/>
    <property type="project" value="TreeGrafter"/>
</dbReference>
<dbReference type="GO" id="GO:0030139">
    <property type="term" value="C:endocytic vesicle"/>
    <property type="evidence" value="ECO:0007669"/>
    <property type="project" value="TreeGrafter"/>
</dbReference>
<dbReference type="GO" id="GO:0005794">
    <property type="term" value="C:Golgi apparatus"/>
    <property type="evidence" value="ECO:0007669"/>
    <property type="project" value="TreeGrafter"/>
</dbReference>
<keyword evidence="3" id="KW-1185">Reference proteome</keyword>
<proteinExistence type="predicted"/>
<feature type="compositionally biased region" description="Polar residues" evidence="1">
    <location>
        <begin position="285"/>
        <end position="299"/>
    </location>
</feature>
<gene>
    <name evidence="2" type="ORF">PHMEG_0001166</name>
</gene>
<sequence length="606" mass="66139">MKGAARRLAAAVEAIRAGGGTSAEIHTQQKELVQALIALQRLWKPELLTSPSPVKKRSGKTNAALFQLLLATLVVYSGGHVGNTSAGLTGGGTGAMGVSMSSWTAPSSECVHRLVCDLLVRSFDFSVVPSINEMLLAKNSSLYVKASLVMVLCRLPLQEALQFLPDVVALANRNIRAADYYMKQCLIESVAHALEGDSRRLVEFHSEALKIVNKTFQDKIPELLLLELEQQVKVAMEVEMELVLVELLVERMLEVVLVHMVSHLMRYCKLRVKYATSSSGEAEIQASASDNGTSAATTRNNDDDAGGRNSLEQDTPTAGGKSKTGFKLHVAINLPSSLSRKKAATVNFSTIANVVLYFKDLVTSKYLSSNPNQSHGGILASFSIALCSMFERLPPDSIPETQLVEVMDAILAIMDHPFALGDLTRARNAVGFVLRYGLNGCLTERQQEELLGGYLQKLKDETQASEPNHHKMLSVLVEMSHMFHSMGEASVTHARDASDLLQGLICHEKQSVRFQAAIALASLVTAIPYRLKSVLTGCIQGLKDTAEYLMRGGSDVEERRSSESAEKTDDGQDESHDMQSKTHLYAIQVFYTVVSHLSSCYVLKLL</sequence>
<dbReference type="InterPro" id="IPR040108">
    <property type="entry name" value="Laa1/Sip1/HEATR5"/>
</dbReference>